<reference evidence="6 7" key="1">
    <citation type="submission" date="2020-08" db="EMBL/GenBank/DDBJ databases">
        <title>Genomic Encyclopedia of Type Strains, Phase IV (KMG-IV): sequencing the most valuable type-strain genomes for metagenomic binning, comparative biology and taxonomic classification.</title>
        <authorList>
            <person name="Goeker M."/>
        </authorList>
    </citation>
    <scope>NUCLEOTIDE SEQUENCE [LARGE SCALE GENOMIC DNA]</scope>
    <source>
        <strain evidence="6 7">DSM 22198</strain>
    </source>
</reference>
<proteinExistence type="inferred from homology"/>
<gene>
    <name evidence="6" type="ORF">FHS74_003009</name>
</gene>
<dbReference type="InterPro" id="IPR038765">
    <property type="entry name" value="Papain-like_cys_pep_sf"/>
</dbReference>
<evidence type="ECO:0000256" key="2">
    <source>
        <dbReference type="ARBA" id="ARBA00022670"/>
    </source>
</evidence>
<dbReference type="PANTHER" id="PTHR47053">
    <property type="entry name" value="MUREIN DD-ENDOPEPTIDASE MEPH-RELATED"/>
    <property type="match status" value="1"/>
</dbReference>
<keyword evidence="7" id="KW-1185">Reference proteome</keyword>
<dbReference type="Pfam" id="PF18348">
    <property type="entry name" value="SH3_16"/>
    <property type="match status" value="1"/>
</dbReference>
<dbReference type="AlphaFoldDB" id="A0A7X0EFF6"/>
<evidence type="ECO:0000313" key="6">
    <source>
        <dbReference type="EMBL" id="MBB6252449.1"/>
    </source>
</evidence>
<dbReference type="PROSITE" id="PS51935">
    <property type="entry name" value="NLPC_P60"/>
    <property type="match status" value="1"/>
</dbReference>
<dbReference type="SUPFAM" id="SSF54001">
    <property type="entry name" value="Cysteine proteinases"/>
    <property type="match status" value="1"/>
</dbReference>
<keyword evidence="2" id="KW-0645">Protease</keyword>
<feature type="domain" description="NlpC/P60" evidence="5">
    <location>
        <begin position="164"/>
        <end position="286"/>
    </location>
</feature>
<keyword evidence="4" id="KW-0788">Thiol protease</keyword>
<dbReference type="InterPro" id="IPR041382">
    <property type="entry name" value="SH3_16"/>
</dbReference>
<evidence type="ECO:0000256" key="1">
    <source>
        <dbReference type="ARBA" id="ARBA00007074"/>
    </source>
</evidence>
<evidence type="ECO:0000259" key="5">
    <source>
        <dbReference type="PROSITE" id="PS51935"/>
    </source>
</evidence>
<evidence type="ECO:0000313" key="7">
    <source>
        <dbReference type="Proteomes" id="UP000539175"/>
    </source>
</evidence>
<accession>A0A7X0EFF6</accession>
<dbReference type="PANTHER" id="PTHR47053:SF1">
    <property type="entry name" value="MUREIN DD-ENDOPEPTIDASE MEPH-RELATED"/>
    <property type="match status" value="1"/>
</dbReference>
<dbReference type="InterPro" id="IPR051202">
    <property type="entry name" value="Peptidase_C40"/>
</dbReference>
<dbReference type="RefSeq" id="WP_184801893.1">
    <property type="nucleotide sequence ID" value="NZ_JACIIZ010000008.1"/>
</dbReference>
<dbReference type="GO" id="GO:0006508">
    <property type="term" value="P:proteolysis"/>
    <property type="evidence" value="ECO:0007669"/>
    <property type="project" value="UniProtKB-KW"/>
</dbReference>
<name>A0A7X0EFF6_9PROT</name>
<dbReference type="Gene3D" id="2.30.30.40">
    <property type="entry name" value="SH3 Domains"/>
    <property type="match status" value="1"/>
</dbReference>
<evidence type="ECO:0000256" key="3">
    <source>
        <dbReference type="ARBA" id="ARBA00022801"/>
    </source>
</evidence>
<evidence type="ECO:0000256" key="4">
    <source>
        <dbReference type="ARBA" id="ARBA00022807"/>
    </source>
</evidence>
<comment type="similarity">
    <text evidence="1">Belongs to the peptidase C40 family.</text>
</comment>
<dbReference type="Proteomes" id="UP000539175">
    <property type="component" value="Unassembled WGS sequence"/>
</dbReference>
<sequence length="290" mass="30720">MSSKPKNTPALDPRVNPYRSDLASAHLYGKVTAERYVDGVPCQVRAGYVTLKEEPSFTARQSSQLLFGEVFTVFEEKDGWVWGQNATDGYVGYLQLEALDDELAEPTHKLTALRSFFHPEPDLKTPPLDMISLGAPLCVVEIDGGFAGVAGGGWVPLVHVAEIGAVKADPVDTALRLLGTPYLWGGRTSVGIDCSGLIQLALDAAGLACPRDSDQQQAALGTLVSADGAGHAYQRGDLVFFPGHVGIMADETHLVHANAHHMATVREPLADVLARAAAGKGVSAVKRLGA</sequence>
<comment type="caution">
    <text evidence="6">The sequence shown here is derived from an EMBL/GenBank/DDBJ whole genome shotgun (WGS) entry which is preliminary data.</text>
</comment>
<dbReference type="InterPro" id="IPR000064">
    <property type="entry name" value="NLP_P60_dom"/>
</dbReference>
<dbReference type="GO" id="GO:0008234">
    <property type="term" value="F:cysteine-type peptidase activity"/>
    <property type="evidence" value="ECO:0007669"/>
    <property type="project" value="UniProtKB-KW"/>
</dbReference>
<keyword evidence="3" id="KW-0378">Hydrolase</keyword>
<protein>
    <recommendedName>
        <fullName evidence="5">NlpC/P60 domain-containing protein</fullName>
    </recommendedName>
</protein>
<dbReference type="Gene3D" id="3.90.1720.10">
    <property type="entry name" value="endopeptidase domain like (from Nostoc punctiforme)"/>
    <property type="match status" value="1"/>
</dbReference>
<dbReference type="EMBL" id="JACIIZ010000008">
    <property type="protein sequence ID" value="MBB6252449.1"/>
    <property type="molecule type" value="Genomic_DNA"/>
</dbReference>
<dbReference type="Pfam" id="PF00877">
    <property type="entry name" value="NLPC_P60"/>
    <property type="match status" value="1"/>
</dbReference>
<organism evidence="6 7">
    <name type="scientific">Nitrospirillum iridis</name>
    <dbReference type="NCBI Taxonomy" id="765888"/>
    <lineage>
        <taxon>Bacteria</taxon>
        <taxon>Pseudomonadati</taxon>
        <taxon>Pseudomonadota</taxon>
        <taxon>Alphaproteobacteria</taxon>
        <taxon>Rhodospirillales</taxon>
        <taxon>Azospirillaceae</taxon>
        <taxon>Nitrospirillum</taxon>
    </lineage>
</organism>